<organism evidence="2 3">
    <name type="scientific">Beauveria asiatica</name>
    <dbReference type="NCBI Taxonomy" id="1069075"/>
    <lineage>
        <taxon>Eukaryota</taxon>
        <taxon>Fungi</taxon>
        <taxon>Dikarya</taxon>
        <taxon>Ascomycota</taxon>
        <taxon>Pezizomycotina</taxon>
        <taxon>Sordariomycetes</taxon>
        <taxon>Hypocreomycetidae</taxon>
        <taxon>Hypocreales</taxon>
        <taxon>Cordycipitaceae</taxon>
        <taxon>Beauveria</taxon>
    </lineage>
</organism>
<comment type="caution">
    <text evidence="2">The sequence shown here is derived from an EMBL/GenBank/DDBJ whole genome shotgun (WGS) entry which is preliminary data.</text>
</comment>
<name>A0AAW0RFK4_9HYPO</name>
<reference evidence="2 3" key="1">
    <citation type="submission" date="2020-02" db="EMBL/GenBank/DDBJ databases">
        <title>Comparative genomics of the hypocrealean fungal genus Beauvera.</title>
        <authorList>
            <person name="Showalter D.N."/>
            <person name="Bushley K.E."/>
            <person name="Rehner S.A."/>
        </authorList>
    </citation>
    <scope>NUCLEOTIDE SEQUENCE [LARGE SCALE GENOMIC DNA]</scope>
    <source>
        <strain evidence="2 3">ARSEF4384</strain>
    </source>
</reference>
<protein>
    <submittedName>
        <fullName evidence="2">Uncharacterized protein</fullName>
    </submittedName>
</protein>
<dbReference type="Proteomes" id="UP001397290">
    <property type="component" value="Unassembled WGS sequence"/>
</dbReference>
<dbReference type="AlphaFoldDB" id="A0AAW0RFK4"/>
<proteinExistence type="predicted"/>
<evidence type="ECO:0000256" key="1">
    <source>
        <dbReference type="SAM" id="MobiDB-lite"/>
    </source>
</evidence>
<keyword evidence="3" id="KW-1185">Reference proteome</keyword>
<sequence>MLSSPDESGSCSCCPYPGSFSHTGQDAGNPLKIDPHDSENMAYAGATTSPNKTPRPLEYQLSDHRSRQQTSPGPATAAGTWDSASTIAPIAPPETADEAAPGQDGWTKIQAMSQGASELHPGPGEAPPKRRRYEFEADTPLSGAAPRAASHPATCMDVFRADIERAIQTHLGNPKSIELNCTGEGYRLQYKFPY</sequence>
<evidence type="ECO:0000313" key="3">
    <source>
        <dbReference type="Proteomes" id="UP001397290"/>
    </source>
</evidence>
<feature type="region of interest" description="Disordered" evidence="1">
    <location>
        <begin position="1"/>
        <end position="130"/>
    </location>
</feature>
<dbReference type="EMBL" id="JAAHCF010001597">
    <property type="protein sequence ID" value="KAK8140788.1"/>
    <property type="molecule type" value="Genomic_DNA"/>
</dbReference>
<gene>
    <name evidence="2" type="ORF">G3M48_001900</name>
</gene>
<evidence type="ECO:0000313" key="2">
    <source>
        <dbReference type="EMBL" id="KAK8140788.1"/>
    </source>
</evidence>
<accession>A0AAW0RFK4</accession>